<proteinExistence type="predicted"/>
<evidence type="ECO:0000313" key="2">
    <source>
        <dbReference type="Proteomes" id="UP000196074"/>
    </source>
</evidence>
<accession>A0A0I9WHI0</accession>
<dbReference type="Proteomes" id="UP000196074">
    <property type="component" value="Unassembled WGS sequence"/>
</dbReference>
<sequence length="70" mass="8287">MDKVVKRLGQPRVEDFFKDIRKYHKAYSIKMKTPVSFVLVGVYLCAFIFIKMNQDSLTESHQIFIFILTL</sequence>
<reference evidence="2" key="1">
    <citation type="submission" date="2017-04" db="EMBL/GenBank/DDBJ databases">
        <title>Function of individual gut microbiota members based on whole genome sequencing of pure cultures obtained from chicken caecum.</title>
        <authorList>
            <person name="Medvecky M."/>
            <person name="Cejkova D."/>
            <person name="Polansky O."/>
            <person name="Karasova D."/>
            <person name="Kubasova T."/>
            <person name="Cizek A."/>
            <person name="Rychlik I."/>
        </authorList>
    </citation>
    <scope>NUCLEOTIDE SEQUENCE [LARGE SCALE GENOMIC DNA]</scope>
    <source>
        <strain evidence="2">An144</strain>
    </source>
</reference>
<dbReference type="EMBL" id="NFLC01000028">
    <property type="protein sequence ID" value="OUQ08770.1"/>
    <property type="molecule type" value="Genomic_DNA"/>
</dbReference>
<name>A0A0I9WHI0_9ENTE</name>
<organism evidence="1 2">
    <name type="scientific">Enterococcus cecorum</name>
    <dbReference type="NCBI Taxonomy" id="44008"/>
    <lineage>
        <taxon>Bacteria</taxon>
        <taxon>Bacillati</taxon>
        <taxon>Bacillota</taxon>
        <taxon>Bacilli</taxon>
        <taxon>Lactobacillales</taxon>
        <taxon>Enterococcaceae</taxon>
        <taxon>Enterococcus</taxon>
    </lineage>
</organism>
<evidence type="ECO:0000313" key="1">
    <source>
        <dbReference type="EMBL" id="OUQ08770.1"/>
    </source>
</evidence>
<comment type="caution">
    <text evidence="1">The sequence shown here is derived from an EMBL/GenBank/DDBJ whole genome shotgun (WGS) entry which is preliminary data.</text>
</comment>
<protein>
    <submittedName>
        <fullName evidence="1">Uncharacterized protein</fullName>
    </submittedName>
</protein>
<dbReference type="AlphaFoldDB" id="A0A0I9WHI0"/>
<gene>
    <name evidence="1" type="ORF">B5E88_10850</name>
</gene>